<feature type="region of interest" description="Disordered" evidence="6">
    <location>
        <begin position="89"/>
        <end position="133"/>
    </location>
</feature>
<dbReference type="SMART" id="SM00355">
    <property type="entry name" value="ZnF_C2H2"/>
    <property type="match status" value="2"/>
</dbReference>
<dbReference type="Gene3D" id="3.30.160.60">
    <property type="entry name" value="Classic Zinc Finger"/>
    <property type="match status" value="2"/>
</dbReference>
<dbReference type="GO" id="GO:0008270">
    <property type="term" value="F:zinc ion binding"/>
    <property type="evidence" value="ECO:0007669"/>
    <property type="project" value="UniProtKB-KW"/>
</dbReference>
<protein>
    <submittedName>
        <fullName evidence="9">C2H2-type domain-containing protein</fullName>
    </submittedName>
</protein>
<evidence type="ECO:0000256" key="4">
    <source>
        <dbReference type="ARBA" id="ARBA00022833"/>
    </source>
</evidence>
<keyword evidence="3 5" id="KW-0863">Zinc-finger</keyword>
<reference evidence="9" key="3">
    <citation type="submission" date="2016-06" db="UniProtKB">
        <authorList>
            <consortium name="WormBaseParasite"/>
        </authorList>
    </citation>
    <scope>IDENTIFICATION</scope>
</reference>
<feature type="domain" description="C2H2-type" evidence="7">
    <location>
        <begin position="188"/>
        <end position="215"/>
    </location>
</feature>
<evidence type="ECO:0000256" key="5">
    <source>
        <dbReference type="PROSITE-ProRule" id="PRU00042"/>
    </source>
</evidence>
<evidence type="ECO:0000256" key="2">
    <source>
        <dbReference type="ARBA" id="ARBA00022737"/>
    </source>
</evidence>
<accession>A0A183CJ81</accession>
<evidence type="ECO:0000256" key="3">
    <source>
        <dbReference type="ARBA" id="ARBA00022771"/>
    </source>
</evidence>
<evidence type="ECO:0000259" key="7">
    <source>
        <dbReference type="PROSITE" id="PS50157"/>
    </source>
</evidence>
<reference evidence="8" key="1">
    <citation type="submission" date="2013-12" db="EMBL/GenBank/DDBJ databases">
        <authorList>
            <person name="Aslett M."/>
        </authorList>
    </citation>
    <scope>NUCLEOTIDE SEQUENCE [LARGE SCALE GENOMIC DNA]</scope>
    <source>
        <strain evidence="8">Lindley</strain>
    </source>
</reference>
<dbReference type="WBParaSite" id="GPLIN_001293700">
    <property type="protein sequence ID" value="GPLIN_001293700"/>
    <property type="gene ID" value="GPLIN_001293700"/>
</dbReference>
<name>A0A183CJ81_GLOPA</name>
<feature type="compositionally biased region" description="Low complexity" evidence="6">
    <location>
        <begin position="315"/>
        <end position="329"/>
    </location>
</feature>
<dbReference type="AlphaFoldDB" id="A0A183CJ81"/>
<dbReference type="InterPro" id="IPR036236">
    <property type="entry name" value="Znf_C2H2_sf"/>
</dbReference>
<feature type="compositionally biased region" description="Polar residues" evidence="6">
    <location>
        <begin position="291"/>
        <end position="303"/>
    </location>
</feature>
<evidence type="ECO:0000313" key="9">
    <source>
        <dbReference type="WBParaSite" id="GPLIN_001293700"/>
    </source>
</evidence>
<dbReference type="GO" id="GO:0043565">
    <property type="term" value="F:sequence-specific DNA binding"/>
    <property type="evidence" value="ECO:0007669"/>
    <property type="project" value="TreeGrafter"/>
</dbReference>
<feature type="compositionally biased region" description="Polar residues" evidence="6">
    <location>
        <begin position="89"/>
        <end position="127"/>
    </location>
</feature>
<evidence type="ECO:0000313" key="8">
    <source>
        <dbReference type="Proteomes" id="UP000050741"/>
    </source>
</evidence>
<keyword evidence="8" id="KW-1185">Reference proteome</keyword>
<feature type="domain" description="C2H2-type" evidence="7">
    <location>
        <begin position="216"/>
        <end position="239"/>
    </location>
</feature>
<keyword evidence="4" id="KW-0862">Zinc</keyword>
<keyword evidence="1" id="KW-0479">Metal-binding</keyword>
<dbReference type="Proteomes" id="UP000050741">
    <property type="component" value="Unassembled WGS sequence"/>
</dbReference>
<evidence type="ECO:0000256" key="1">
    <source>
        <dbReference type="ARBA" id="ARBA00022723"/>
    </source>
</evidence>
<sequence length="471" mass="51161">MSSANGLSNQFNHLLSSTLNAGFNPTNSSTNMPIQNLSTISVPPPPNVPSLLQLQLFDLLVKAQQMITAKGQVQQQQHYANIQQKCSPTTFESLRPSPNTNGMDNKNFWSTSSDGSSPNCADQNGDNSSRRRRRAVANLDNTLDGLVAKRAEQMPMKRRYQSETEAIELPDDELETKRMEADPDVCTRMCSVCGYQGKWVSEMIRHKRVHTSDRPFKCKYCNRTSKWKADLIRHVAKTHGIRVVSKYSRSKAFELGKPGQQPKLMLSDDERDDNDVIVVVDSGATAAGNDGSDTFSSANSESGGVNLVLDENNNNRRASSRSSNGSSSNQRREKNSDSLNSMARKAQRLSTIVCRSQQVQHVSDTAHTSMMPSPSTPVPTKANAIVGGTLVAQPAAAAPFLTGQLQQFVGATAAGAVAADLPAGVHQPEPPKDSASRPSSSLTLLQLLSNFPQMFNQFQNGGQHSSCGHMA</sequence>
<organism evidence="8 9">
    <name type="scientific">Globodera pallida</name>
    <name type="common">Potato cyst nematode worm</name>
    <name type="synonym">Heterodera pallida</name>
    <dbReference type="NCBI Taxonomy" id="36090"/>
    <lineage>
        <taxon>Eukaryota</taxon>
        <taxon>Metazoa</taxon>
        <taxon>Ecdysozoa</taxon>
        <taxon>Nematoda</taxon>
        <taxon>Chromadorea</taxon>
        <taxon>Rhabditida</taxon>
        <taxon>Tylenchina</taxon>
        <taxon>Tylenchomorpha</taxon>
        <taxon>Tylenchoidea</taxon>
        <taxon>Heteroderidae</taxon>
        <taxon>Heteroderinae</taxon>
        <taxon>Globodera</taxon>
    </lineage>
</organism>
<keyword evidence="2" id="KW-0677">Repeat</keyword>
<proteinExistence type="predicted"/>
<dbReference type="PROSITE" id="PS50157">
    <property type="entry name" value="ZINC_FINGER_C2H2_2"/>
    <property type="match status" value="2"/>
</dbReference>
<dbReference type="PANTHER" id="PTHR24408:SF58">
    <property type="entry name" value="TRANSCRIPTION FACTOR (TFIIIA), PUTATIVE (AFU_ORTHOLOGUE AFUA_1G05150)-RELATED"/>
    <property type="match status" value="1"/>
</dbReference>
<evidence type="ECO:0000256" key="6">
    <source>
        <dbReference type="SAM" id="MobiDB-lite"/>
    </source>
</evidence>
<dbReference type="PANTHER" id="PTHR24408">
    <property type="entry name" value="ZINC FINGER PROTEIN"/>
    <property type="match status" value="1"/>
</dbReference>
<dbReference type="GO" id="GO:0005634">
    <property type="term" value="C:nucleus"/>
    <property type="evidence" value="ECO:0007669"/>
    <property type="project" value="TreeGrafter"/>
</dbReference>
<feature type="region of interest" description="Disordered" evidence="6">
    <location>
        <begin position="288"/>
        <end position="347"/>
    </location>
</feature>
<dbReference type="InterPro" id="IPR013087">
    <property type="entry name" value="Znf_C2H2_type"/>
</dbReference>
<reference evidence="8" key="2">
    <citation type="submission" date="2014-05" db="EMBL/GenBank/DDBJ databases">
        <title>The genome and life-stage specific transcriptomes of Globodera pallida elucidate key aspects of plant parasitism by a cyst nematode.</title>
        <authorList>
            <person name="Cotton J.A."/>
            <person name="Lilley C.J."/>
            <person name="Jones L.M."/>
            <person name="Kikuchi T."/>
            <person name="Reid A.J."/>
            <person name="Thorpe P."/>
            <person name="Tsai I.J."/>
            <person name="Beasley H."/>
            <person name="Blok V."/>
            <person name="Cock P.J.A."/>
            <person name="Van den Akker S.E."/>
            <person name="Holroyd N."/>
            <person name="Hunt M."/>
            <person name="Mantelin S."/>
            <person name="Naghra H."/>
            <person name="Pain A."/>
            <person name="Palomares-Rius J.E."/>
            <person name="Zarowiecki M."/>
            <person name="Berriman M."/>
            <person name="Jones J.T."/>
            <person name="Urwin P.E."/>
        </authorList>
    </citation>
    <scope>NUCLEOTIDE SEQUENCE [LARGE SCALE GENOMIC DNA]</scope>
    <source>
        <strain evidence="8">Lindley</strain>
    </source>
</reference>
<dbReference type="SUPFAM" id="SSF57667">
    <property type="entry name" value="beta-beta-alpha zinc fingers"/>
    <property type="match status" value="1"/>
</dbReference>
<dbReference type="GO" id="GO:0000981">
    <property type="term" value="F:DNA-binding transcription factor activity, RNA polymerase II-specific"/>
    <property type="evidence" value="ECO:0007669"/>
    <property type="project" value="TreeGrafter"/>
</dbReference>